<protein>
    <submittedName>
        <fullName evidence="1">Uncharacterized protein</fullName>
    </submittedName>
</protein>
<evidence type="ECO:0000313" key="2">
    <source>
        <dbReference type="Proteomes" id="UP000283210"/>
    </source>
</evidence>
<proteinExistence type="predicted"/>
<evidence type="ECO:0000313" key="1">
    <source>
        <dbReference type="EMBL" id="RVE63324.1"/>
    </source>
</evidence>
<keyword evidence="2" id="KW-1185">Reference proteome</keyword>
<reference evidence="1 2" key="2">
    <citation type="submission" date="2019-01" db="EMBL/GenBank/DDBJ databases">
        <title>A chromosome length genome reference of the Java medaka (oryzias javanicus).</title>
        <authorList>
            <person name="Herpin A."/>
            <person name="Takehana Y."/>
            <person name="Naruse K."/>
            <person name="Ansai S."/>
            <person name="Kawaguchi M."/>
        </authorList>
    </citation>
    <scope>NUCLEOTIDE SEQUENCE [LARGE SCALE GENOMIC DNA]</scope>
    <source>
        <strain evidence="1">RS831</strain>
        <tissue evidence="1">Whole body</tissue>
    </source>
</reference>
<dbReference type="AlphaFoldDB" id="A0A437CLJ2"/>
<sequence length="69" mass="7697">MLRGDGLRKGPSPPRLIRDESFHLFQLSEKPKGSDWKAVLLSRKEKSLGTKTVVAASVMTCKHRAHPSK</sequence>
<dbReference type="Proteomes" id="UP000283210">
    <property type="component" value="Chromosome 15"/>
</dbReference>
<name>A0A437CLJ2_ORYJA</name>
<reference evidence="1 2" key="1">
    <citation type="submission" date="2018-11" db="EMBL/GenBank/DDBJ databases">
        <authorList>
            <person name="Lopez-Roques C."/>
            <person name="Donnadieu C."/>
            <person name="Bouchez O."/>
            <person name="Klopp C."/>
            <person name="Cabau C."/>
            <person name="Zahm M."/>
        </authorList>
    </citation>
    <scope>NUCLEOTIDE SEQUENCE [LARGE SCALE GENOMIC DNA]</scope>
    <source>
        <strain evidence="1">RS831</strain>
        <tissue evidence="1">Whole body</tissue>
    </source>
</reference>
<dbReference type="EMBL" id="CM012451">
    <property type="protein sequence ID" value="RVE63324.1"/>
    <property type="molecule type" value="Genomic_DNA"/>
</dbReference>
<gene>
    <name evidence="1" type="ORF">OJAV_G00154030</name>
</gene>
<organism evidence="1 2">
    <name type="scientific">Oryzias javanicus</name>
    <name type="common">Javanese ricefish</name>
    <name type="synonym">Aplocheilus javanicus</name>
    <dbReference type="NCBI Taxonomy" id="123683"/>
    <lineage>
        <taxon>Eukaryota</taxon>
        <taxon>Metazoa</taxon>
        <taxon>Chordata</taxon>
        <taxon>Craniata</taxon>
        <taxon>Vertebrata</taxon>
        <taxon>Euteleostomi</taxon>
        <taxon>Actinopterygii</taxon>
        <taxon>Neopterygii</taxon>
        <taxon>Teleostei</taxon>
        <taxon>Neoteleostei</taxon>
        <taxon>Acanthomorphata</taxon>
        <taxon>Ovalentaria</taxon>
        <taxon>Atherinomorphae</taxon>
        <taxon>Beloniformes</taxon>
        <taxon>Adrianichthyidae</taxon>
        <taxon>Oryziinae</taxon>
        <taxon>Oryzias</taxon>
    </lineage>
</organism>
<accession>A0A437CLJ2</accession>